<evidence type="ECO:0000313" key="2">
    <source>
        <dbReference type="EMBL" id="GAA5172707.1"/>
    </source>
</evidence>
<sequence length="181" mass="19811">MKNAIPFFLWTLCFSACASEVCESGKGFQTSAGRLVSTDCALNGYTTRQFKSLNGNKILEDRSLYEEAGDSAGQRWVFSGGNNPETGCAKTLYLLDIGVTPPQVLSFGVEGACTEFHWASWGKKRSVIAIKSNVKFVYENGKLIPPPKDLALITKIDPPRIGSGIDEKKLQPFVREVSLPK</sequence>
<organism evidence="2 3">
    <name type="scientific">Viridibacterium curvum</name>
    <dbReference type="NCBI Taxonomy" id="1101404"/>
    <lineage>
        <taxon>Bacteria</taxon>
        <taxon>Pseudomonadati</taxon>
        <taxon>Pseudomonadota</taxon>
        <taxon>Betaproteobacteria</taxon>
        <taxon>Rhodocyclales</taxon>
        <taxon>Rhodocyclaceae</taxon>
        <taxon>Viridibacterium</taxon>
    </lineage>
</organism>
<evidence type="ECO:0000256" key="1">
    <source>
        <dbReference type="SAM" id="SignalP"/>
    </source>
</evidence>
<accession>A0ABP9R7I6</accession>
<reference evidence="3" key="1">
    <citation type="journal article" date="2019" name="Int. J. Syst. Evol. Microbiol.">
        <title>The Global Catalogue of Microorganisms (GCM) 10K type strain sequencing project: providing services to taxonomists for standard genome sequencing and annotation.</title>
        <authorList>
            <consortium name="The Broad Institute Genomics Platform"/>
            <consortium name="The Broad Institute Genome Sequencing Center for Infectious Disease"/>
            <person name="Wu L."/>
            <person name="Ma J."/>
        </authorList>
    </citation>
    <scope>NUCLEOTIDE SEQUENCE [LARGE SCALE GENOMIC DNA]</scope>
    <source>
        <strain evidence="3">JCM 18715</strain>
    </source>
</reference>
<evidence type="ECO:0008006" key="4">
    <source>
        <dbReference type="Google" id="ProtNLM"/>
    </source>
</evidence>
<keyword evidence="3" id="KW-1185">Reference proteome</keyword>
<dbReference type="RefSeq" id="WP_345534834.1">
    <property type="nucleotide sequence ID" value="NZ_BAABLD010000017.1"/>
</dbReference>
<dbReference type="Proteomes" id="UP001500547">
    <property type="component" value="Unassembled WGS sequence"/>
</dbReference>
<feature type="chain" id="PRO_5047005918" description="Lipoprotein" evidence="1">
    <location>
        <begin position="19"/>
        <end position="181"/>
    </location>
</feature>
<gene>
    <name evidence="2" type="ORF">GCM10025770_39330</name>
</gene>
<feature type="signal peptide" evidence="1">
    <location>
        <begin position="1"/>
        <end position="18"/>
    </location>
</feature>
<protein>
    <recommendedName>
        <fullName evidence="4">Lipoprotein</fullName>
    </recommendedName>
</protein>
<dbReference type="EMBL" id="BAABLD010000017">
    <property type="protein sequence ID" value="GAA5172707.1"/>
    <property type="molecule type" value="Genomic_DNA"/>
</dbReference>
<name>A0ABP9R7I6_9RHOO</name>
<keyword evidence="1" id="KW-0732">Signal</keyword>
<comment type="caution">
    <text evidence="2">The sequence shown here is derived from an EMBL/GenBank/DDBJ whole genome shotgun (WGS) entry which is preliminary data.</text>
</comment>
<evidence type="ECO:0000313" key="3">
    <source>
        <dbReference type="Proteomes" id="UP001500547"/>
    </source>
</evidence>
<proteinExistence type="predicted"/>